<dbReference type="Pfam" id="PF13328">
    <property type="entry name" value="HD_4"/>
    <property type="match status" value="1"/>
</dbReference>
<dbReference type="Gene3D" id="1.10.3210.10">
    <property type="entry name" value="Hypothetical protein af1432"/>
    <property type="match status" value="1"/>
</dbReference>
<dbReference type="PROSITE" id="PS51880">
    <property type="entry name" value="TGS"/>
    <property type="match status" value="1"/>
</dbReference>
<dbReference type="InterPro" id="IPR045865">
    <property type="entry name" value="ACT-like_dom_sf"/>
</dbReference>
<organism evidence="4">
    <name type="scientific">marine metagenome</name>
    <dbReference type="NCBI Taxonomy" id="408172"/>
    <lineage>
        <taxon>unclassified sequences</taxon>
        <taxon>metagenomes</taxon>
        <taxon>ecological metagenomes</taxon>
    </lineage>
</organism>
<dbReference type="SUPFAM" id="SSF81301">
    <property type="entry name" value="Nucleotidyltransferase"/>
    <property type="match status" value="1"/>
</dbReference>
<dbReference type="SUPFAM" id="SSF81271">
    <property type="entry name" value="TGS-like"/>
    <property type="match status" value="1"/>
</dbReference>
<dbReference type="SUPFAM" id="SSF55021">
    <property type="entry name" value="ACT-like"/>
    <property type="match status" value="1"/>
</dbReference>
<feature type="domain" description="HD" evidence="2">
    <location>
        <begin position="68"/>
        <end position="169"/>
    </location>
</feature>
<gene>
    <name evidence="4" type="ORF">METZ01_LOCUS11031</name>
</gene>
<dbReference type="Pfam" id="PF04607">
    <property type="entry name" value="RelA_SpoT"/>
    <property type="match status" value="1"/>
</dbReference>
<dbReference type="InterPro" id="IPR007685">
    <property type="entry name" value="RelA_SpoT"/>
</dbReference>
<dbReference type="CDD" id="cd05399">
    <property type="entry name" value="NT_Rel-Spo_like"/>
    <property type="match status" value="1"/>
</dbReference>
<evidence type="ECO:0008006" key="5">
    <source>
        <dbReference type="Google" id="ProtNLM"/>
    </source>
</evidence>
<dbReference type="SMART" id="SM00954">
    <property type="entry name" value="RelA_SpoT"/>
    <property type="match status" value="1"/>
</dbReference>
<evidence type="ECO:0000313" key="4">
    <source>
        <dbReference type="EMBL" id="SUZ58177.1"/>
    </source>
</evidence>
<dbReference type="AlphaFoldDB" id="A0A381NUL6"/>
<dbReference type="InterPro" id="IPR012675">
    <property type="entry name" value="Beta-grasp_dom_sf"/>
</dbReference>
<dbReference type="CDD" id="cd00077">
    <property type="entry name" value="HDc"/>
    <property type="match status" value="1"/>
</dbReference>
<reference evidence="4" key="1">
    <citation type="submission" date="2018-05" db="EMBL/GenBank/DDBJ databases">
        <authorList>
            <person name="Lanie J.A."/>
            <person name="Ng W.-L."/>
            <person name="Kazmierczak K.M."/>
            <person name="Andrzejewski T.M."/>
            <person name="Davidsen T.M."/>
            <person name="Wayne K.J."/>
            <person name="Tettelin H."/>
            <person name="Glass J.I."/>
            <person name="Rusch D."/>
            <person name="Podicherti R."/>
            <person name="Tsui H.-C.T."/>
            <person name="Winkler M.E."/>
        </authorList>
    </citation>
    <scope>NUCLEOTIDE SEQUENCE</scope>
</reference>
<dbReference type="PROSITE" id="PS51831">
    <property type="entry name" value="HD"/>
    <property type="match status" value="1"/>
</dbReference>
<dbReference type="PANTHER" id="PTHR21262">
    <property type="entry name" value="GUANOSINE-3',5'-BIS DIPHOSPHATE 3'-PYROPHOSPHOHYDROLASE"/>
    <property type="match status" value="1"/>
</dbReference>
<evidence type="ECO:0000256" key="1">
    <source>
        <dbReference type="ARBA" id="ARBA00007476"/>
    </source>
</evidence>
<dbReference type="InterPro" id="IPR004095">
    <property type="entry name" value="TGS"/>
</dbReference>
<dbReference type="InterPro" id="IPR012676">
    <property type="entry name" value="TGS-like"/>
</dbReference>
<sequence>MLKTAIMPVTKKTASSASDKALIAKLVKQIRSYVQEYGTVKDSELLEQAIADIRKHHEHQKRKSGQPVIIHPLRVANYICRAGLDAPTVVASILHDIIEDTKITHKDIKNRYGAWYADIVRGLTKIKNPESPKEGEADYLDATYQRMLKAMTQDVRALLIKLFDRLDNMRDMEAMPRHKQRRISLETLNVYVPIAERLGLTQICREHTELCFKLLYPKRYNKTLTEIDELKIARTSTINGMRISLLRTLEKNNLAYKTIEPLFVHPASRIQERGPIDHVLEGFRIIVKNSLDCFKALGIVHTSFYVIPLKIRDYISNPLWNGYEGIQTELRIEGEQTCIEIVSEEMLKKNQYGIMAHWQGSPTELADYYRIYLNQLDQLAGDKDVRMLEVMSYIQSDQVQVYSPKGDMFVFPKSATVLDFAYGIHSELGNHCIGALVNPSSVGTTKKRVPRERQLFAGEALQILTDRGVQPREEWLEQVKTAKSRAQIKRALEQQKIISARNSGRTLLERKLRDYGDEQGTEKWIKSKAVKEALKAEKISANKFFQEIGLQKRPLKMFLRKYKLLEYQHTGRIKEMIGSEFWGNIFGGDKNIFLIDDIQNPLIRLASCCFPIPGDKITGFICNDHEIEIHVTNCSKLTRKNKRLQQNKIPIDVAWKISKKITRSHIIHFQVIDGTGILFQITKIIKDAGVAIINSETAAKKNKEADIRIKLESVSWPVFHKIVEKLRPLKFVKEIWEESPDSV</sequence>
<dbReference type="PANTHER" id="PTHR21262:SF31">
    <property type="entry name" value="GTP PYROPHOSPHOKINASE"/>
    <property type="match status" value="1"/>
</dbReference>
<dbReference type="Gene3D" id="3.30.460.10">
    <property type="entry name" value="Beta Polymerase, domain 2"/>
    <property type="match status" value="1"/>
</dbReference>
<dbReference type="SMART" id="SM00471">
    <property type="entry name" value="HDc"/>
    <property type="match status" value="1"/>
</dbReference>
<dbReference type="GO" id="GO:0005886">
    <property type="term" value="C:plasma membrane"/>
    <property type="evidence" value="ECO:0007669"/>
    <property type="project" value="TreeGrafter"/>
</dbReference>
<evidence type="ECO:0000259" key="2">
    <source>
        <dbReference type="PROSITE" id="PS51831"/>
    </source>
</evidence>
<dbReference type="InterPro" id="IPR003607">
    <property type="entry name" value="HD/PDEase_dom"/>
</dbReference>
<dbReference type="FunFam" id="1.10.3210.10:FF:000001">
    <property type="entry name" value="GTP pyrophosphokinase RelA"/>
    <property type="match status" value="1"/>
</dbReference>
<accession>A0A381NUL6</accession>
<evidence type="ECO:0000259" key="3">
    <source>
        <dbReference type="PROSITE" id="PS51880"/>
    </source>
</evidence>
<comment type="similarity">
    <text evidence="1">Belongs to the RelA/SpoT family.</text>
</comment>
<dbReference type="Gene3D" id="3.10.20.30">
    <property type="match status" value="1"/>
</dbReference>
<dbReference type="InterPro" id="IPR006674">
    <property type="entry name" value="HD_domain"/>
</dbReference>
<name>A0A381NUL6_9ZZZZ</name>
<dbReference type="SUPFAM" id="SSF109604">
    <property type="entry name" value="HD-domain/PDEase-like"/>
    <property type="match status" value="1"/>
</dbReference>
<dbReference type="GO" id="GO:0015969">
    <property type="term" value="P:guanosine tetraphosphate metabolic process"/>
    <property type="evidence" value="ECO:0007669"/>
    <property type="project" value="InterPro"/>
</dbReference>
<proteinExistence type="inferred from homology"/>
<dbReference type="Gene3D" id="3.30.70.260">
    <property type="match status" value="1"/>
</dbReference>
<feature type="domain" description="TGS" evidence="3">
    <location>
        <begin position="397"/>
        <end position="465"/>
    </location>
</feature>
<dbReference type="Pfam" id="PF02824">
    <property type="entry name" value="TGS"/>
    <property type="match status" value="1"/>
</dbReference>
<dbReference type="EMBL" id="UINC01000601">
    <property type="protein sequence ID" value="SUZ58177.1"/>
    <property type="molecule type" value="Genomic_DNA"/>
</dbReference>
<dbReference type="InterPro" id="IPR043519">
    <property type="entry name" value="NT_sf"/>
</dbReference>
<protein>
    <recommendedName>
        <fullName evidence="5">TGS domain-containing protein</fullName>
    </recommendedName>
</protein>